<dbReference type="InterPro" id="IPR016181">
    <property type="entry name" value="Acyl_CoA_acyltransferase"/>
</dbReference>
<organism evidence="2">
    <name type="scientific">uncultured Caudovirales phage</name>
    <dbReference type="NCBI Taxonomy" id="2100421"/>
    <lineage>
        <taxon>Viruses</taxon>
        <taxon>Duplodnaviria</taxon>
        <taxon>Heunggongvirae</taxon>
        <taxon>Uroviricota</taxon>
        <taxon>Caudoviricetes</taxon>
        <taxon>Peduoviridae</taxon>
        <taxon>Maltschvirus</taxon>
        <taxon>Maltschvirus maltsch</taxon>
    </lineage>
</organism>
<accession>A0A6J5NEN6</accession>
<protein>
    <recommendedName>
        <fullName evidence="4">N-acetyltransferase domain-containing protein</fullName>
    </recommendedName>
</protein>
<evidence type="ECO:0000313" key="1">
    <source>
        <dbReference type="EMBL" id="CAB4140162.1"/>
    </source>
</evidence>
<proteinExistence type="predicted"/>
<gene>
    <name evidence="3" type="ORF">UFOVP1449_4</name>
    <name evidence="1" type="ORF">UFOVP400_2</name>
    <name evidence="2" type="ORF">UFOVP669_11</name>
</gene>
<evidence type="ECO:0000313" key="3">
    <source>
        <dbReference type="EMBL" id="CAB4213353.1"/>
    </source>
</evidence>
<dbReference type="EMBL" id="LR796626">
    <property type="protein sequence ID" value="CAB4155468.1"/>
    <property type="molecule type" value="Genomic_DNA"/>
</dbReference>
<evidence type="ECO:0008006" key="4">
    <source>
        <dbReference type="Google" id="ProtNLM"/>
    </source>
</evidence>
<sequence>MIVRPWKTGDTERIDLQPAQEYIRGVVDVGVDLSEVSAAGLAWTAEHDGEILAVWGVVPQWENRAVCWAVMGKQSGRHFVPIHRECVRFLDSLPIRRIEATVDIGFGEGVRWMKMMGFEMEAYLRAYRPDGADMLQFVRIK</sequence>
<dbReference type="SUPFAM" id="SSF55729">
    <property type="entry name" value="Acyl-CoA N-acyltransferases (Nat)"/>
    <property type="match status" value="1"/>
</dbReference>
<reference evidence="2" key="1">
    <citation type="submission" date="2020-04" db="EMBL/GenBank/DDBJ databases">
        <authorList>
            <person name="Chiriac C."/>
            <person name="Salcher M."/>
            <person name="Ghai R."/>
            <person name="Kavagutti S V."/>
        </authorList>
    </citation>
    <scope>NUCLEOTIDE SEQUENCE</scope>
</reference>
<name>A0A6J5NEN6_9CAUD</name>
<evidence type="ECO:0000313" key="2">
    <source>
        <dbReference type="EMBL" id="CAB4155468.1"/>
    </source>
</evidence>
<dbReference type="EMBL" id="LR796370">
    <property type="protein sequence ID" value="CAB4140162.1"/>
    <property type="molecule type" value="Genomic_DNA"/>
</dbReference>
<dbReference type="EMBL" id="LR797399">
    <property type="protein sequence ID" value="CAB4213353.1"/>
    <property type="molecule type" value="Genomic_DNA"/>
</dbReference>